<organism evidence="2">
    <name type="scientific">Tanacetum cinerariifolium</name>
    <name type="common">Dalmatian daisy</name>
    <name type="synonym">Chrysanthemum cinerariifolium</name>
    <dbReference type="NCBI Taxonomy" id="118510"/>
    <lineage>
        <taxon>Eukaryota</taxon>
        <taxon>Viridiplantae</taxon>
        <taxon>Streptophyta</taxon>
        <taxon>Embryophyta</taxon>
        <taxon>Tracheophyta</taxon>
        <taxon>Spermatophyta</taxon>
        <taxon>Magnoliopsida</taxon>
        <taxon>eudicotyledons</taxon>
        <taxon>Gunneridae</taxon>
        <taxon>Pentapetalae</taxon>
        <taxon>asterids</taxon>
        <taxon>campanulids</taxon>
        <taxon>Asterales</taxon>
        <taxon>Asteraceae</taxon>
        <taxon>Asteroideae</taxon>
        <taxon>Anthemideae</taxon>
        <taxon>Anthemidinae</taxon>
        <taxon>Tanacetum</taxon>
    </lineage>
</organism>
<sequence>MNKNIIEEVTSKIPGDAVMEKVADLDTIIEEVTEGIPIPVEGAYYDTIDEALDMYTKYAEMAGFEIEKGGQMLTKSEAVQHKYIYCNKEGVPKGESDAQMLINKMENRKMYVPNFTFQCRVENSELVAMFWADEVAKCNYKEFGDIVSFDATFNSNKYNMKFVPFIGIDNHEKCVTLGSKMLLHEDTKSYMWLLNAFMTAFSHEPIMIVTDQDGAMKRAIESVFKTTSRSESENSFFKSFTTPGATLVSFMMSYESAMERQRYRQETLDFKTIDAALKCETKLEIERHAARVLRIIEDGSVVLDKGHNTSRPEKTKKQIWGKKLTIERLTNEANFLVDDSLFLLSKDNGKMGAYVEELKILFDEMKADMPNHPSRNTRDVIGGIFSITKSNQIAVQNPTKAINKEEHLKKGERLKSEREKSLNVGKKKLRVCGFCKEKTNEHTKTTCPLNPKAKKERRHQLLMFEHFLVT</sequence>
<reference evidence="2" key="1">
    <citation type="journal article" date="2019" name="Sci. Rep.">
        <title>Draft genome of Tanacetum cinerariifolium, the natural source of mosquito coil.</title>
        <authorList>
            <person name="Yamashiro T."/>
            <person name="Shiraishi A."/>
            <person name="Satake H."/>
            <person name="Nakayama K."/>
        </authorList>
    </citation>
    <scope>NUCLEOTIDE SEQUENCE</scope>
</reference>
<protein>
    <submittedName>
        <fullName evidence="2">Protein FAR1-related sequence 5-like</fullName>
    </submittedName>
</protein>
<accession>A0A6L2KT60</accession>
<dbReference type="Pfam" id="PF10551">
    <property type="entry name" value="MULE"/>
    <property type="match status" value="1"/>
</dbReference>
<dbReference type="AlphaFoldDB" id="A0A6L2KT60"/>
<evidence type="ECO:0000259" key="1">
    <source>
        <dbReference type="Pfam" id="PF10551"/>
    </source>
</evidence>
<name>A0A6L2KT60_TANCI</name>
<dbReference type="PANTHER" id="PTHR47718:SF12">
    <property type="entry name" value="PROTEIN FAR1-RELATED SEQUENCE"/>
    <property type="match status" value="1"/>
</dbReference>
<gene>
    <name evidence="2" type="ORF">Tci_024127</name>
</gene>
<dbReference type="InterPro" id="IPR018289">
    <property type="entry name" value="MULE_transposase_dom"/>
</dbReference>
<dbReference type="PANTHER" id="PTHR47718">
    <property type="entry name" value="OS01G0519700 PROTEIN"/>
    <property type="match status" value="1"/>
</dbReference>
<evidence type="ECO:0000313" key="2">
    <source>
        <dbReference type="EMBL" id="GEU52149.1"/>
    </source>
</evidence>
<comment type="caution">
    <text evidence="2">The sequence shown here is derived from an EMBL/GenBank/DDBJ whole genome shotgun (WGS) entry which is preliminary data.</text>
</comment>
<feature type="domain" description="MULE transposase" evidence="1">
    <location>
        <begin position="146"/>
        <end position="226"/>
    </location>
</feature>
<proteinExistence type="predicted"/>
<dbReference type="EMBL" id="BKCJ010002972">
    <property type="protein sequence ID" value="GEU52149.1"/>
    <property type="molecule type" value="Genomic_DNA"/>
</dbReference>